<dbReference type="Pfam" id="PF14280">
    <property type="entry name" value="DUF4365"/>
    <property type="match status" value="1"/>
</dbReference>
<sequence length="70" mass="8022">MDENSKKEEFSYGYIHTLASACGYITIRSERPLDNRGIDLEIIGSELENGEAPRIAVQNKCTTLKYFYEE</sequence>
<evidence type="ECO:0000259" key="1">
    <source>
        <dbReference type="Pfam" id="PF14280"/>
    </source>
</evidence>
<feature type="domain" description="DUF4365" evidence="1">
    <location>
        <begin position="8"/>
        <end position="67"/>
    </location>
</feature>
<gene>
    <name evidence="2" type="ORF">ICL16_11555</name>
</gene>
<name>A0A8J6XKU1_9CYAN</name>
<dbReference type="InterPro" id="IPR025375">
    <property type="entry name" value="DUF4365"/>
</dbReference>
<dbReference type="PROSITE" id="PS51257">
    <property type="entry name" value="PROKAR_LIPOPROTEIN"/>
    <property type="match status" value="1"/>
</dbReference>
<protein>
    <submittedName>
        <fullName evidence="2">DUF4365 domain-containing protein</fullName>
    </submittedName>
</protein>
<keyword evidence="3" id="KW-1185">Reference proteome</keyword>
<evidence type="ECO:0000313" key="3">
    <source>
        <dbReference type="Proteomes" id="UP000629098"/>
    </source>
</evidence>
<reference evidence="2" key="1">
    <citation type="submission" date="2020-09" db="EMBL/GenBank/DDBJ databases">
        <title>Iningainema tapete sp. nov. (Scytonemataceae, Cyanobacteria) from greenhouses in central Florida (USA) produces two types of nodularin with biosynthetic potential for microcystin-LR and anabaenopeptins.</title>
        <authorList>
            <person name="Berthold D.E."/>
            <person name="Lefler F.W."/>
            <person name="Huang I.-S."/>
            <person name="Abdulla H."/>
            <person name="Zimba P.V."/>
            <person name="Laughinghouse H.D. IV."/>
        </authorList>
    </citation>
    <scope>NUCLEOTIDE SEQUENCE</scope>
    <source>
        <strain evidence="2">BLCCT55</strain>
    </source>
</reference>
<evidence type="ECO:0000313" key="2">
    <source>
        <dbReference type="EMBL" id="MBD2772686.1"/>
    </source>
</evidence>
<dbReference type="Proteomes" id="UP000629098">
    <property type="component" value="Unassembled WGS sequence"/>
</dbReference>
<dbReference type="AlphaFoldDB" id="A0A8J6XKU1"/>
<organism evidence="2 3">
    <name type="scientific">Iningainema tapete BLCC-T55</name>
    <dbReference type="NCBI Taxonomy" id="2748662"/>
    <lineage>
        <taxon>Bacteria</taxon>
        <taxon>Bacillati</taxon>
        <taxon>Cyanobacteriota</taxon>
        <taxon>Cyanophyceae</taxon>
        <taxon>Nostocales</taxon>
        <taxon>Scytonemataceae</taxon>
        <taxon>Iningainema tapete</taxon>
    </lineage>
</organism>
<accession>A0A8J6XKU1</accession>
<proteinExistence type="predicted"/>
<comment type="caution">
    <text evidence="2">The sequence shown here is derived from an EMBL/GenBank/DDBJ whole genome shotgun (WGS) entry which is preliminary data.</text>
</comment>
<dbReference type="EMBL" id="JACXAE010000043">
    <property type="protein sequence ID" value="MBD2772686.1"/>
    <property type="molecule type" value="Genomic_DNA"/>
</dbReference>